<name>A0A397GDV6_9GLOM</name>
<dbReference type="OrthoDB" id="2372071at2759"/>
<protein>
    <submittedName>
        <fullName evidence="1">Uncharacterized protein</fullName>
    </submittedName>
</protein>
<dbReference type="AlphaFoldDB" id="A0A397GDV6"/>
<sequence>MLKHLPGITLVALRIKTLRAKKICKLFGKNGVGMDKIKYVTCSANDIYKLINAQIQNIIDQTNVEVSTPAKTLTSSSSDSALAGMTVSKKILETKVSVSSMLQVPDSKIKANPLSIVPFNPNIARANFRDKTLGNILICKLIKGRCKAGSYFIKCEKHEVEITTHSVTASGKKILTDDYSKWHVKLTGLPSPLTDEYRDILYESYKDETGFDPWIKTPEDPEKF</sequence>
<reference evidence="1 2" key="1">
    <citation type="submission" date="2018-08" db="EMBL/GenBank/DDBJ databases">
        <title>Genome and evolution of the arbuscular mycorrhizal fungus Diversispora epigaea (formerly Glomus versiforme) and its bacterial endosymbionts.</title>
        <authorList>
            <person name="Sun X."/>
            <person name="Fei Z."/>
            <person name="Harrison M."/>
        </authorList>
    </citation>
    <scope>NUCLEOTIDE SEQUENCE [LARGE SCALE GENOMIC DNA]</scope>
    <source>
        <strain evidence="1 2">IT104</strain>
    </source>
</reference>
<proteinExistence type="predicted"/>
<accession>A0A397GDV6</accession>
<evidence type="ECO:0000313" key="2">
    <source>
        <dbReference type="Proteomes" id="UP000266861"/>
    </source>
</evidence>
<dbReference type="EMBL" id="PQFF01000495">
    <property type="protein sequence ID" value="RHZ47143.1"/>
    <property type="molecule type" value="Genomic_DNA"/>
</dbReference>
<keyword evidence="2" id="KW-1185">Reference proteome</keyword>
<dbReference type="Proteomes" id="UP000266861">
    <property type="component" value="Unassembled WGS sequence"/>
</dbReference>
<gene>
    <name evidence="1" type="ORF">Glove_590g9</name>
</gene>
<comment type="caution">
    <text evidence="1">The sequence shown here is derived from an EMBL/GenBank/DDBJ whole genome shotgun (WGS) entry which is preliminary data.</text>
</comment>
<organism evidence="1 2">
    <name type="scientific">Diversispora epigaea</name>
    <dbReference type="NCBI Taxonomy" id="1348612"/>
    <lineage>
        <taxon>Eukaryota</taxon>
        <taxon>Fungi</taxon>
        <taxon>Fungi incertae sedis</taxon>
        <taxon>Mucoromycota</taxon>
        <taxon>Glomeromycotina</taxon>
        <taxon>Glomeromycetes</taxon>
        <taxon>Diversisporales</taxon>
        <taxon>Diversisporaceae</taxon>
        <taxon>Diversispora</taxon>
    </lineage>
</organism>
<evidence type="ECO:0000313" key="1">
    <source>
        <dbReference type="EMBL" id="RHZ47143.1"/>
    </source>
</evidence>